<comment type="caution">
    <text evidence="3">The sequence shown here is derived from an EMBL/GenBank/DDBJ whole genome shotgun (WGS) entry which is preliminary data.</text>
</comment>
<dbReference type="SUPFAM" id="SSF51004">
    <property type="entry name" value="C-terminal (heme d1) domain of cytochrome cd1-nitrite reductase"/>
    <property type="match status" value="1"/>
</dbReference>
<evidence type="ECO:0000259" key="2">
    <source>
        <dbReference type="Pfam" id="PF13449"/>
    </source>
</evidence>
<sequence>MGGFSMTLSSHKAALAAVLFASVAFPAVAEPVFNRIACFPVATNLPADTDKLSATSAEIITASQDGNTLIYSDSPLGAIGFIDITDAREPKAGGALMMDGEPTSVTTAAGKALVAVNTGESKQKPSGRLAIVDIATKKIDATCDLGGQPDSIALNKDRTLGAIAIENERDEEVHDGKLPQMPAGDLVVFRVKTDGTVDCGTIKHIALTGLVGVAPDDPEPEFVSFNSQNEIALTLQENNEIIILDGATGAVKAHFSAGSVDLTGIDTKRDGALKFTSEKKGVLREPDAVKWLDDNRLVVANEGDYEGGSRGFTIFDKTGKVLFESGSSFERAVAAVGHYPESRSSSKGVEPEGLEAAKFGDDDLFFLLAERASVVGVYKDTGADPELLQILPSGISPEGAIAIPQRNLFATANELDLGKDGGARSHVMIYERGEGEKAYPQIVSAEKDGNPIGFAALSGLAAVPGKPGVLYAVSDSFLASQPTIYTIDAARKPAVITDALVVKRDGAPAQKLDIEGIAVAADGSFWLASEGYTERLVPHALYNVTAKGDIKTEIALPKELLANEIRFGFEGVTIVGTGDDTTLWMAVQREWNDDEKGFVKLVSYNPKKKEWGGVRYPLDKTESGWVGLSEITAQGDSVYIIERDNLVGDAAKLKKLYKVAISDLKPGKLGADLPVVKKTEAHDFIGDLKSATNGYVLDKLEGFAFDASGKAYAVTDNDGVSDSSGETLFFPVNLTATN</sequence>
<dbReference type="EMBL" id="JAEUAK010000004">
    <property type="protein sequence ID" value="MBW9053191.1"/>
    <property type="molecule type" value="Genomic_DNA"/>
</dbReference>
<keyword evidence="1" id="KW-0732">Signal</keyword>
<evidence type="ECO:0000313" key="4">
    <source>
        <dbReference type="Proteomes" id="UP000717752"/>
    </source>
</evidence>
<dbReference type="InterPro" id="IPR011048">
    <property type="entry name" value="Haem_d1_sf"/>
</dbReference>
<name>A0ABS7GTW7_9HYPH</name>
<feature type="domain" description="Phytase-like" evidence="2">
    <location>
        <begin position="453"/>
        <end position="718"/>
    </location>
</feature>
<dbReference type="InterPro" id="IPR052956">
    <property type="entry name" value="Mesenchyme-surface_protein"/>
</dbReference>
<dbReference type="Pfam" id="PF13449">
    <property type="entry name" value="Phytase-like"/>
    <property type="match status" value="1"/>
</dbReference>
<reference evidence="3 4" key="1">
    <citation type="journal article" date="2021" name="MBio">
        <title>Poor Competitiveness of Bradyrhizobium in Pigeon Pea Root Colonization in Indian Soils.</title>
        <authorList>
            <person name="Chalasani D."/>
            <person name="Basu A."/>
            <person name="Pullabhotla S.V.S.R.N."/>
            <person name="Jorrin B."/>
            <person name="Neal A.L."/>
            <person name="Poole P.S."/>
            <person name="Podile A.R."/>
            <person name="Tkacz A."/>
        </authorList>
    </citation>
    <scope>NUCLEOTIDE SEQUENCE [LARGE SCALE GENOMIC DNA]</scope>
    <source>
        <strain evidence="3 4">HU56</strain>
    </source>
</reference>
<keyword evidence="4" id="KW-1185">Reference proteome</keyword>
<dbReference type="PANTHER" id="PTHR46928:SF1">
    <property type="entry name" value="MESENCHYME-SPECIFIC CELL SURFACE GLYCOPROTEIN"/>
    <property type="match status" value="1"/>
</dbReference>
<dbReference type="InterPro" id="IPR015943">
    <property type="entry name" value="WD40/YVTN_repeat-like_dom_sf"/>
</dbReference>
<accession>A0ABS7GTW7</accession>
<dbReference type="PANTHER" id="PTHR46928">
    <property type="entry name" value="MESENCHYME-SPECIFIC CELL SURFACE GLYCOPROTEIN"/>
    <property type="match status" value="1"/>
</dbReference>
<gene>
    <name evidence="3" type="ORF">JNB85_12255</name>
</gene>
<proteinExistence type="predicted"/>
<dbReference type="Proteomes" id="UP000717752">
    <property type="component" value="Unassembled WGS sequence"/>
</dbReference>
<dbReference type="SUPFAM" id="SSF63829">
    <property type="entry name" value="Calcium-dependent phosphotriesterase"/>
    <property type="match status" value="1"/>
</dbReference>
<protein>
    <submittedName>
        <fullName evidence="3">Esterase-like activity of phytase family protein</fullName>
    </submittedName>
</protein>
<evidence type="ECO:0000313" key="3">
    <source>
        <dbReference type="EMBL" id="MBW9053191.1"/>
    </source>
</evidence>
<organism evidence="3 4">
    <name type="scientific">Rhizobium mesosinicum</name>
    <dbReference type="NCBI Taxonomy" id="335017"/>
    <lineage>
        <taxon>Bacteria</taxon>
        <taxon>Pseudomonadati</taxon>
        <taxon>Pseudomonadota</taxon>
        <taxon>Alphaproteobacteria</taxon>
        <taxon>Hyphomicrobiales</taxon>
        <taxon>Rhizobiaceae</taxon>
        <taxon>Rhizobium/Agrobacterium group</taxon>
        <taxon>Rhizobium</taxon>
    </lineage>
</organism>
<dbReference type="Gene3D" id="2.130.10.10">
    <property type="entry name" value="YVTN repeat-like/Quinoprotein amine dehydrogenase"/>
    <property type="match status" value="1"/>
</dbReference>
<dbReference type="InterPro" id="IPR027372">
    <property type="entry name" value="Phytase-like_dom"/>
</dbReference>
<feature type="signal peptide" evidence="1">
    <location>
        <begin position="1"/>
        <end position="29"/>
    </location>
</feature>
<evidence type="ECO:0000256" key="1">
    <source>
        <dbReference type="SAM" id="SignalP"/>
    </source>
</evidence>
<feature type="chain" id="PRO_5045600658" evidence="1">
    <location>
        <begin position="30"/>
        <end position="738"/>
    </location>
</feature>